<comment type="function">
    <text evidence="1">Plays an important role in membrane trafficking through the secretory apparatus.</text>
</comment>
<feature type="domain" description="FUZ/MON1/HPS1 first Longin" evidence="2">
    <location>
        <begin position="21"/>
        <end position="144"/>
    </location>
</feature>
<reference evidence="3" key="1">
    <citation type="submission" date="2015-05" db="UniProtKB">
        <authorList>
            <consortium name="EnsemblMetazoa"/>
        </authorList>
    </citation>
    <scope>IDENTIFICATION</scope>
</reference>
<organism evidence="3 4">
    <name type="scientific">Rhodnius prolixus</name>
    <name type="common">Triatomid bug</name>
    <dbReference type="NCBI Taxonomy" id="13249"/>
    <lineage>
        <taxon>Eukaryota</taxon>
        <taxon>Metazoa</taxon>
        <taxon>Ecdysozoa</taxon>
        <taxon>Arthropoda</taxon>
        <taxon>Hexapoda</taxon>
        <taxon>Insecta</taxon>
        <taxon>Pterygota</taxon>
        <taxon>Neoptera</taxon>
        <taxon>Paraneoptera</taxon>
        <taxon>Hemiptera</taxon>
        <taxon>Heteroptera</taxon>
        <taxon>Panheteroptera</taxon>
        <taxon>Cimicomorpha</taxon>
        <taxon>Reduviidae</taxon>
        <taxon>Triatominae</taxon>
        <taxon>Rhodnius</taxon>
    </lineage>
</organism>
<dbReference type="Proteomes" id="UP000015103">
    <property type="component" value="Unassembled WGS sequence"/>
</dbReference>
<dbReference type="PANTHER" id="PTHR13027">
    <property type="entry name" value="SAND PROTEIN-RELATED"/>
    <property type="match status" value="1"/>
</dbReference>
<sequence length="184" mass="20624">MSEAGTLEHILDCEDWKSKQKHIFILSSAGKPVYSRYGSEEKLVTLFGVMQALVSVTQDMDDDSIEAIYFGSRTLVFSVRGPIILVAVSSTREPISFLNKQLSYVYSQIVSVLTLSQVTRIFEERRNYDLRRLLTGSERLIDSLLKSTELEPDLLVNGVSCLPLPLNSREAISNTIISTCSKIK</sequence>
<dbReference type="GO" id="GO:0032510">
    <property type="term" value="P:endosome to lysosome transport via multivesicular body sorting pathway"/>
    <property type="evidence" value="ECO:0007669"/>
    <property type="project" value="TreeGrafter"/>
</dbReference>
<dbReference type="GO" id="GO:0035658">
    <property type="term" value="C:Mon1-Ccz1 complex"/>
    <property type="evidence" value="ECO:0007669"/>
    <property type="project" value="TreeGrafter"/>
</dbReference>
<evidence type="ECO:0000313" key="3">
    <source>
        <dbReference type="EnsemblMetazoa" id="RPRC012287-PA"/>
    </source>
</evidence>
<dbReference type="GO" id="GO:0006623">
    <property type="term" value="P:protein targeting to vacuole"/>
    <property type="evidence" value="ECO:0007669"/>
    <property type="project" value="UniProtKB-UniRule"/>
</dbReference>
<dbReference type="InterPro" id="IPR004353">
    <property type="entry name" value="Mon1"/>
</dbReference>
<dbReference type="EMBL" id="ACPB03020010">
    <property type="status" value="NOT_ANNOTATED_CDS"/>
    <property type="molecule type" value="Genomic_DNA"/>
</dbReference>
<evidence type="ECO:0000313" key="4">
    <source>
        <dbReference type="Proteomes" id="UP000015103"/>
    </source>
</evidence>
<comment type="similarity">
    <text evidence="1">Belongs to the MON1/SAND family.</text>
</comment>
<name>T1I7L5_RHOPR</name>
<dbReference type="InParanoid" id="T1I7L5"/>
<dbReference type="eggNOG" id="KOG0997">
    <property type="taxonomic scope" value="Eukaryota"/>
</dbReference>
<dbReference type="EnsemblMetazoa" id="RPRC012287-RA">
    <property type="protein sequence ID" value="RPRC012287-PA"/>
    <property type="gene ID" value="RPRC012287"/>
</dbReference>
<dbReference type="VEuPathDB" id="VectorBase:RPRC012287"/>
<dbReference type="PRINTS" id="PR01546">
    <property type="entry name" value="YEAST73DUF"/>
</dbReference>
<dbReference type="HOGENOM" id="CLU_108774_0_0_1"/>
<evidence type="ECO:0000256" key="1">
    <source>
        <dbReference type="RuleBase" id="RU367048"/>
    </source>
</evidence>
<protein>
    <recommendedName>
        <fullName evidence="1">Vacuolar fusion protein MON1 homolog</fullName>
    </recommendedName>
</protein>
<dbReference type="PANTHER" id="PTHR13027:SF7">
    <property type="entry name" value="VACUOLAR FUSION PROTEIN MON1 HOMOLOG"/>
    <property type="match status" value="1"/>
</dbReference>
<proteinExistence type="inferred from homology"/>
<dbReference type="EMBL" id="ACPB03020011">
    <property type="status" value="NOT_ANNOTATED_CDS"/>
    <property type="molecule type" value="Genomic_DNA"/>
</dbReference>
<dbReference type="AlphaFoldDB" id="T1I7L5"/>
<dbReference type="Pfam" id="PF19036">
    <property type="entry name" value="Fuz_longin_1"/>
    <property type="match status" value="1"/>
</dbReference>
<dbReference type="STRING" id="13249.T1I7L5"/>
<accession>T1I7L5</accession>
<evidence type="ECO:0000259" key="2">
    <source>
        <dbReference type="Pfam" id="PF19036"/>
    </source>
</evidence>
<dbReference type="InterPro" id="IPR043972">
    <property type="entry name" value="FUZ/MON1/HPS1_longin_1"/>
</dbReference>
<keyword evidence="4" id="KW-1185">Reference proteome</keyword>